<reference evidence="2" key="1">
    <citation type="submission" date="2013-08" db="EMBL/GenBank/DDBJ databases">
        <title>Gene expansion shapes genome architecture in the human pathogen Lichtheimia corymbifera: an evolutionary genomics analysis in the ancient terrestrial Mucorales (Mucoromycotina).</title>
        <authorList>
            <person name="Schwartze V.U."/>
            <person name="Winter S."/>
            <person name="Shelest E."/>
            <person name="Marcet-Houben M."/>
            <person name="Horn F."/>
            <person name="Wehner S."/>
            <person name="Hoffmann K."/>
            <person name="Riege K."/>
            <person name="Sammeth M."/>
            <person name="Nowrousian M."/>
            <person name="Valiante V."/>
            <person name="Linde J."/>
            <person name="Jacobsen I.D."/>
            <person name="Marz M."/>
            <person name="Brakhage A.A."/>
            <person name="Gabaldon T."/>
            <person name="Bocker S."/>
            <person name="Voigt K."/>
        </authorList>
    </citation>
    <scope>NUCLEOTIDE SEQUENCE [LARGE SCALE GENOMIC DNA]</scope>
    <source>
        <strain evidence="2">FSU 9682</strain>
    </source>
</reference>
<evidence type="ECO:0000313" key="2">
    <source>
        <dbReference type="EMBL" id="CDH52061.1"/>
    </source>
</evidence>
<feature type="compositionally biased region" description="Acidic residues" evidence="1">
    <location>
        <begin position="51"/>
        <end position="60"/>
    </location>
</feature>
<name>A0A068RT07_9FUNG</name>
<dbReference type="Proteomes" id="UP000027586">
    <property type="component" value="Unassembled WGS sequence"/>
</dbReference>
<sequence>MHSPPTSTEDDIPANKEQQQLQRESKSDIVGGRNDTNIDMERGVTPRPEEYEYGNEDDDDAKGSLALIYDTYRPWFQLSLLLQAQKVNMPHAHSCFLLQ</sequence>
<evidence type="ECO:0000313" key="3">
    <source>
        <dbReference type="Proteomes" id="UP000027586"/>
    </source>
</evidence>
<gene>
    <name evidence="2" type="ORF">LCOR_03590.1</name>
</gene>
<evidence type="ECO:0000256" key="1">
    <source>
        <dbReference type="SAM" id="MobiDB-lite"/>
    </source>
</evidence>
<organism evidence="2 3">
    <name type="scientific">Lichtheimia corymbifera JMRC:FSU:9682</name>
    <dbReference type="NCBI Taxonomy" id="1263082"/>
    <lineage>
        <taxon>Eukaryota</taxon>
        <taxon>Fungi</taxon>
        <taxon>Fungi incertae sedis</taxon>
        <taxon>Mucoromycota</taxon>
        <taxon>Mucoromycotina</taxon>
        <taxon>Mucoromycetes</taxon>
        <taxon>Mucorales</taxon>
        <taxon>Lichtheimiaceae</taxon>
        <taxon>Lichtheimia</taxon>
    </lineage>
</organism>
<dbReference type="VEuPathDB" id="FungiDB:LCOR_03590.1"/>
<comment type="caution">
    <text evidence="2">The sequence shown here is derived from an EMBL/GenBank/DDBJ whole genome shotgun (WGS) entry which is preliminary data.</text>
</comment>
<protein>
    <submittedName>
        <fullName evidence="2">Uncharacterized protein</fullName>
    </submittedName>
</protein>
<feature type="region of interest" description="Disordered" evidence="1">
    <location>
        <begin position="1"/>
        <end position="60"/>
    </location>
</feature>
<accession>A0A068RT07</accession>
<feature type="compositionally biased region" description="Basic and acidic residues" evidence="1">
    <location>
        <begin position="39"/>
        <end position="50"/>
    </location>
</feature>
<proteinExistence type="predicted"/>
<keyword evidence="3" id="KW-1185">Reference proteome</keyword>
<dbReference type="AlphaFoldDB" id="A0A068RT07"/>
<dbReference type="EMBL" id="CBTN010000012">
    <property type="protein sequence ID" value="CDH52061.1"/>
    <property type="molecule type" value="Genomic_DNA"/>
</dbReference>